<reference evidence="2 3" key="1">
    <citation type="journal article" date="2022" name="ISME Commun">
        <title>Vulcanimicrobium alpinus gen. nov. sp. nov., the first cultivated representative of the candidate phylum 'Eremiobacterota', is a metabolically versatile aerobic anoxygenic phototroph.</title>
        <authorList>
            <person name="Yabe S."/>
            <person name="Muto K."/>
            <person name="Abe K."/>
            <person name="Yokota A."/>
            <person name="Staudigel H."/>
            <person name="Tebo B.M."/>
        </authorList>
    </citation>
    <scope>NUCLEOTIDE SEQUENCE [LARGE SCALE GENOMIC DNA]</scope>
    <source>
        <strain evidence="2 3">WC8-2</strain>
    </source>
</reference>
<keyword evidence="1" id="KW-0812">Transmembrane</keyword>
<keyword evidence="3" id="KW-1185">Reference proteome</keyword>
<name>A0AAN1XVH8_UNVUL</name>
<dbReference type="EMBL" id="AP025523">
    <property type="protein sequence ID" value="BDE05755.1"/>
    <property type="molecule type" value="Genomic_DNA"/>
</dbReference>
<dbReference type="Proteomes" id="UP001317532">
    <property type="component" value="Chromosome"/>
</dbReference>
<dbReference type="RefSeq" id="WP_317996777.1">
    <property type="nucleotide sequence ID" value="NZ_AP025523.1"/>
</dbReference>
<keyword evidence="1" id="KW-1133">Transmembrane helix</keyword>
<feature type="transmembrane region" description="Helical" evidence="1">
    <location>
        <begin position="36"/>
        <end position="53"/>
    </location>
</feature>
<feature type="transmembrane region" description="Helical" evidence="1">
    <location>
        <begin position="278"/>
        <end position="306"/>
    </location>
</feature>
<protein>
    <submittedName>
        <fullName evidence="2">Uncharacterized protein</fullName>
    </submittedName>
</protein>
<dbReference type="KEGG" id="vab:WPS_10310"/>
<evidence type="ECO:0000313" key="2">
    <source>
        <dbReference type="EMBL" id="BDE05755.1"/>
    </source>
</evidence>
<dbReference type="AlphaFoldDB" id="A0AAN1XVH8"/>
<feature type="transmembrane region" description="Helical" evidence="1">
    <location>
        <begin position="65"/>
        <end position="84"/>
    </location>
</feature>
<evidence type="ECO:0000256" key="1">
    <source>
        <dbReference type="SAM" id="Phobius"/>
    </source>
</evidence>
<proteinExistence type="predicted"/>
<organism evidence="2 3">
    <name type="scientific">Vulcanimicrobium alpinum</name>
    <dbReference type="NCBI Taxonomy" id="3016050"/>
    <lineage>
        <taxon>Bacteria</taxon>
        <taxon>Bacillati</taxon>
        <taxon>Vulcanimicrobiota</taxon>
        <taxon>Vulcanimicrobiia</taxon>
        <taxon>Vulcanimicrobiales</taxon>
        <taxon>Vulcanimicrobiaceae</taxon>
        <taxon>Vulcanimicrobium</taxon>
    </lineage>
</organism>
<keyword evidence="1" id="KW-0472">Membrane</keyword>
<gene>
    <name evidence="2" type="ORF">WPS_10310</name>
</gene>
<accession>A0AAN1XVH8</accession>
<sequence length="321" mass="32996">MSSRLAATGVALAGILLVVAQDALPRTPLYHTWQYALALAITVVVALAYADGARRGADGAAGKRLIVAMAGALLVECAGLASGLLGPDTATIVGTPGTVTPIPALGAAAFFGTVDAASLGRGEMPAVSLRRRNAPPLDVAPGRRALAGESLLYLEPRPAAFIDASDGAGRHLTVTQPTNASFLSPVLLLRERQKIGETSVPFDTFATPALHRVFRALYFTPRDLARFAHRVDDPTRPALVLSAADDRGAPLGITLAASGSTVTIAGVRIRATLGSYPALAVAAAPATWALVAGSLLFLAGIVWSAIPVRPPALPQPEPYAI</sequence>
<evidence type="ECO:0000313" key="3">
    <source>
        <dbReference type="Proteomes" id="UP001317532"/>
    </source>
</evidence>